<dbReference type="GO" id="GO:0005778">
    <property type="term" value="C:peroxisomal membrane"/>
    <property type="evidence" value="ECO:0007669"/>
    <property type="project" value="UniProtKB-SubCell"/>
</dbReference>
<keyword evidence="13" id="KW-0862">Zinc</keyword>
<dbReference type="InterPro" id="IPR017907">
    <property type="entry name" value="Znf_RING_CS"/>
</dbReference>
<organism evidence="21 22">
    <name type="scientific">Cerrena zonata</name>
    <dbReference type="NCBI Taxonomy" id="2478898"/>
    <lineage>
        <taxon>Eukaryota</taxon>
        <taxon>Fungi</taxon>
        <taxon>Dikarya</taxon>
        <taxon>Basidiomycota</taxon>
        <taxon>Agaricomycotina</taxon>
        <taxon>Agaricomycetes</taxon>
        <taxon>Polyporales</taxon>
        <taxon>Cerrenaceae</taxon>
        <taxon>Cerrena</taxon>
    </lineage>
</organism>
<evidence type="ECO:0000256" key="13">
    <source>
        <dbReference type="ARBA" id="ARBA00022833"/>
    </source>
</evidence>
<dbReference type="Pfam" id="PF04757">
    <property type="entry name" value="Pex2_Pex12"/>
    <property type="match status" value="1"/>
</dbReference>
<keyword evidence="11 19" id="KW-0863">Zinc-finger</keyword>
<evidence type="ECO:0000259" key="20">
    <source>
        <dbReference type="PROSITE" id="PS50089"/>
    </source>
</evidence>
<evidence type="ECO:0000256" key="1">
    <source>
        <dbReference type="ARBA" id="ARBA00000900"/>
    </source>
</evidence>
<accession>A0AAW0GNA2</accession>
<dbReference type="InterPro" id="IPR025654">
    <property type="entry name" value="PEX2/10"/>
</dbReference>
<keyword evidence="7" id="KW-0962">Peroxisome biogenesis</keyword>
<dbReference type="GO" id="GO:0008270">
    <property type="term" value="F:zinc ion binding"/>
    <property type="evidence" value="ECO:0007669"/>
    <property type="project" value="UniProtKB-KW"/>
</dbReference>
<feature type="domain" description="RING-type" evidence="20">
    <location>
        <begin position="268"/>
        <end position="295"/>
    </location>
</feature>
<keyword evidence="17" id="KW-0576">Peroxisome</keyword>
<keyword evidence="10" id="KW-0479">Metal-binding</keyword>
<dbReference type="InterPro" id="IPR001841">
    <property type="entry name" value="Znf_RING"/>
</dbReference>
<keyword evidence="14" id="KW-0653">Protein transport</keyword>
<evidence type="ECO:0000256" key="9">
    <source>
        <dbReference type="ARBA" id="ARBA00022692"/>
    </source>
</evidence>
<dbReference type="GO" id="GO:0061630">
    <property type="term" value="F:ubiquitin protein ligase activity"/>
    <property type="evidence" value="ECO:0007669"/>
    <property type="project" value="UniProtKB-EC"/>
</dbReference>
<dbReference type="Gene3D" id="3.30.40.10">
    <property type="entry name" value="Zinc/RING finger domain, C3HC4 (zinc finger)"/>
    <property type="match status" value="1"/>
</dbReference>
<evidence type="ECO:0000256" key="19">
    <source>
        <dbReference type="PROSITE-ProRule" id="PRU00175"/>
    </source>
</evidence>
<dbReference type="GO" id="GO:0016562">
    <property type="term" value="P:protein import into peroxisome matrix, receptor recycling"/>
    <property type="evidence" value="ECO:0007669"/>
    <property type="project" value="UniProtKB-ARBA"/>
</dbReference>
<dbReference type="InterPro" id="IPR013083">
    <property type="entry name" value="Znf_RING/FYVE/PHD"/>
</dbReference>
<gene>
    <name evidence="21" type="ORF">QCA50_001406</name>
</gene>
<evidence type="ECO:0000256" key="16">
    <source>
        <dbReference type="ARBA" id="ARBA00023136"/>
    </source>
</evidence>
<dbReference type="AlphaFoldDB" id="A0AAW0GNA2"/>
<proteinExistence type="inferred from homology"/>
<keyword evidence="9" id="KW-0812">Transmembrane</keyword>
<evidence type="ECO:0000256" key="14">
    <source>
        <dbReference type="ARBA" id="ARBA00022927"/>
    </source>
</evidence>
<dbReference type="SUPFAM" id="SSF57850">
    <property type="entry name" value="RING/U-box"/>
    <property type="match status" value="1"/>
</dbReference>
<comment type="similarity">
    <text evidence="4">Belongs to the pex2/pex10/pex12 family.</text>
</comment>
<sequence>MTRNLPGFPYAQQAQIIRSNQRDLFHVSSLREQTENVARAWLGTRWLSRWDKEIDLLVKVLYYGLTVGRATQTLGEEYTGIWQHSAQTERVPSARIRVALILLPTLPGYLASKYGSAIPPGSLSQRLLRVLPTGLEILAEVNLAIFYLRGSYYTFIKRLLGIRYISSTAENPNSRPPSYSLLGILLMVRLVYRLVSYLRTLQSSDTAGEYRKTITDDSQETFVDDRPISLMLGPTNPDDDPVIPAEEDALTILQISEIPEEMRAGRSCTLCLEERTASCATECGHLFCWNCIYGWGREKVRTS</sequence>
<keyword evidence="12" id="KW-0833">Ubl conjugation pathway</keyword>
<evidence type="ECO:0000256" key="17">
    <source>
        <dbReference type="ARBA" id="ARBA00023140"/>
    </source>
</evidence>
<evidence type="ECO:0000256" key="12">
    <source>
        <dbReference type="ARBA" id="ARBA00022786"/>
    </source>
</evidence>
<evidence type="ECO:0000256" key="4">
    <source>
        <dbReference type="ARBA" id="ARBA00008704"/>
    </source>
</evidence>
<name>A0AAW0GNA2_9APHY</name>
<evidence type="ECO:0000256" key="10">
    <source>
        <dbReference type="ARBA" id="ARBA00022723"/>
    </source>
</evidence>
<dbReference type="GO" id="GO:0016567">
    <property type="term" value="P:protein ubiquitination"/>
    <property type="evidence" value="ECO:0007669"/>
    <property type="project" value="UniProtKB-ARBA"/>
</dbReference>
<evidence type="ECO:0000256" key="11">
    <source>
        <dbReference type="ARBA" id="ARBA00022771"/>
    </source>
</evidence>
<keyword evidence="15" id="KW-1133">Transmembrane helix</keyword>
<protein>
    <recommendedName>
        <fullName evidence="5">RING-type E3 ubiquitin transferase</fullName>
        <ecNumber evidence="5">2.3.2.27</ecNumber>
    </recommendedName>
    <alternativeName>
        <fullName evidence="18">Peroxin-10</fullName>
    </alternativeName>
</protein>
<dbReference type="EC" id="2.3.2.27" evidence="5"/>
<evidence type="ECO:0000313" key="21">
    <source>
        <dbReference type="EMBL" id="KAK7694226.1"/>
    </source>
</evidence>
<reference evidence="21 22" key="1">
    <citation type="submission" date="2022-09" db="EMBL/GenBank/DDBJ databases">
        <authorList>
            <person name="Palmer J.M."/>
        </authorList>
    </citation>
    <scope>NUCLEOTIDE SEQUENCE [LARGE SCALE GENOMIC DNA]</scope>
    <source>
        <strain evidence="21 22">DSM 7382</strain>
    </source>
</reference>
<dbReference type="InterPro" id="IPR006845">
    <property type="entry name" value="Pex_N"/>
</dbReference>
<evidence type="ECO:0000256" key="3">
    <source>
        <dbReference type="ARBA" id="ARBA00004906"/>
    </source>
</evidence>
<keyword evidence="8" id="KW-0808">Transferase</keyword>
<evidence type="ECO:0000256" key="6">
    <source>
        <dbReference type="ARBA" id="ARBA00022448"/>
    </source>
</evidence>
<evidence type="ECO:0000256" key="15">
    <source>
        <dbReference type="ARBA" id="ARBA00022989"/>
    </source>
</evidence>
<evidence type="ECO:0000256" key="7">
    <source>
        <dbReference type="ARBA" id="ARBA00022593"/>
    </source>
</evidence>
<dbReference type="Proteomes" id="UP001385951">
    <property type="component" value="Unassembled WGS sequence"/>
</dbReference>
<dbReference type="PROSITE" id="PS50089">
    <property type="entry name" value="ZF_RING_2"/>
    <property type="match status" value="1"/>
</dbReference>
<dbReference type="EMBL" id="JASBNA010000002">
    <property type="protein sequence ID" value="KAK7694226.1"/>
    <property type="molecule type" value="Genomic_DNA"/>
</dbReference>
<comment type="catalytic activity">
    <reaction evidence="1">
        <text>S-ubiquitinyl-[E2 ubiquitin-conjugating enzyme]-L-cysteine + [acceptor protein]-L-lysine = [E2 ubiquitin-conjugating enzyme]-L-cysteine + N(6)-ubiquitinyl-[acceptor protein]-L-lysine.</text>
        <dbReference type="EC" id="2.3.2.27"/>
    </reaction>
</comment>
<dbReference type="PROSITE" id="PS00518">
    <property type="entry name" value="ZF_RING_1"/>
    <property type="match status" value="1"/>
</dbReference>
<dbReference type="PANTHER" id="PTHR23350:SF0">
    <property type="entry name" value="PEROXISOME BIOGENESIS FACTOR 10"/>
    <property type="match status" value="1"/>
</dbReference>
<evidence type="ECO:0000256" key="5">
    <source>
        <dbReference type="ARBA" id="ARBA00012483"/>
    </source>
</evidence>
<dbReference type="PANTHER" id="PTHR23350">
    <property type="entry name" value="PEROXISOME ASSEMBLY PROTEIN 10"/>
    <property type="match status" value="1"/>
</dbReference>
<keyword evidence="22" id="KW-1185">Reference proteome</keyword>
<comment type="subcellular location">
    <subcellularLocation>
        <location evidence="2">Peroxisome membrane</location>
        <topology evidence="2">Multi-pass membrane protein</topology>
    </subcellularLocation>
</comment>
<comment type="caution">
    <text evidence="21">The sequence shown here is derived from an EMBL/GenBank/DDBJ whole genome shotgun (WGS) entry which is preliminary data.</text>
</comment>
<dbReference type="InterPro" id="IPR018957">
    <property type="entry name" value="Znf_C3HC4_RING-type"/>
</dbReference>
<evidence type="ECO:0000256" key="2">
    <source>
        <dbReference type="ARBA" id="ARBA00004585"/>
    </source>
</evidence>
<comment type="pathway">
    <text evidence="3">Protein modification; protein ubiquitination.</text>
</comment>
<evidence type="ECO:0000256" key="18">
    <source>
        <dbReference type="ARBA" id="ARBA00041230"/>
    </source>
</evidence>
<dbReference type="Pfam" id="PF00097">
    <property type="entry name" value="zf-C3HC4"/>
    <property type="match status" value="1"/>
</dbReference>
<keyword evidence="6" id="KW-0813">Transport</keyword>
<evidence type="ECO:0000313" key="22">
    <source>
        <dbReference type="Proteomes" id="UP001385951"/>
    </source>
</evidence>
<keyword evidence="16" id="KW-0472">Membrane</keyword>
<evidence type="ECO:0000256" key="8">
    <source>
        <dbReference type="ARBA" id="ARBA00022679"/>
    </source>
</evidence>